<dbReference type="InterPro" id="IPR003593">
    <property type="entry name" value="AAA+_ATPase"/>
</dbReference>
<dbReference type="GO" id="GO:0098796">
    <property type="term" value="C:membrane protein complex"/>
    <property type="evidence" value="ECO:0007669"/>
    <property type="project" value="UniProtKB-ARBA"/>
</dbReference>
<dbReference type="InterPro" id="IPR027417">
    <property type="entry name" value="P-loop_NTPase"/>
</dbReference>
<dbReference type="PROSITE" id="PS50893">
    <property type="entry name" value="ABC_TRANSPORTER_2"/>
    <property type="match status" value="1"/>
</dbReference>
<evidence type="ECO:0000313" key="7">
    <source>
        <dbReference type="Proteomes" id="UP000178869"/>
    </source>
</evidence>
<dbReference type="GO" id="GO:0016887">
    <property type="term" value="F:ATP hydrolysis activity"/>
    <property type="evidence" value="ECO:0007669"/>
    <property type="project" value="InterPro"/>
</dbReference>
<evidence type="ECO:0000259" key="5">
    <source>
        <dbReference type="PROSITE" id="PS50893"/>
    </source>
</evidence>
<keyword evidence="3" id="KW-0547">Nucleotide-binding</keyword>
<keyword evidence="2" id="KW-0813">Transport</keyword>
<dbReference type="EMBL" id="MHSR01000013">
    <property type="protein sequence ID" value="OHA46702.1"/>
    <property type="molecule type" value="Genomic_DNA"/>
</dbReference>
<dbReference type="PANTHER" id="PTHR42798:SF2">
    <property type="entry name" value="ABC TRANSPORTER ATP-BINDING PROTEIN MG467-RELATED"/>
    <property type="match status" value="1"/>
</dbReference>
<comment type="similarity">
    <text evidence="1">Belongs to the ABC transporter superfamily.</text>
</comment>
<evidence type="ECO:0000256" key="1">
    <source>
        <dbReference type="ARBA" id="ARBA00005417"/>
    </source>
</evidence>
<dbReference type="CDD" id="cd03255">
    <property type="entry name" value="ABC_MJ0796_LolCDE_FtsE"/>
    <property type="match status" value="1"/>
</dbReference>
<name>A0A1G2PGJ2_9BACT</name>
<dbReference type="PANTHER" id="PTHR42798">
    <property type="entry name" value="LIPOPROTEIN-RELEASING SYSTEM ATP-BINDING PROTEIN LOLD"/>
    <property type="match status" value="1"/>
</dbReference>
<sequence length="226" mass="25269">MLIDVRNLIKVYGLEDSKTHALHGVSFTIDNGDFVAIMGPSGSGKSTLLHILSFLDRPSGGQYFFEGKAIEDLSDEDLARVRNKKMGFVFQSFNLLPRRSVLDNVVLPLIYANVGQRERENRARSLIKDVGLEHRIFHLSNQLSGGEGQRVAIARALVNEPTVIFADEPTGNLDSISGRQVMTLLEQLHDRGHTVVFVTHDQMIADHAKRIIRLRDGRIESDSIIK</sequence>
<organism evidence="6 7">
    <name type="scientific">Candidatus Terrybacteria bacterium RIFCSPHIGHO2_01_FULL_43_35</name>
    <dbReference type="NCBI Taxonomy" id="1802361"/>
    <lineage>
        <taxon>Bacteria</taxon>
        <taxon>Candidatus Terryibacteriota</taxon>
    </lineage>
</organism>
<dbReference type="GO" id="GO:0022857">
    <property type="term" value="F:transmembrane transporter activity"/>
    <property type="evidence" value="ECO:0007669"/>
    <property type="project" value="UniProtKB-ARBA"/>
</dbReference>
<evidence type="ECO:0000256" key="4">
    <source>
        <dbReference type="ARBA" id="ARBA00022840"/>
    </source>
</evidence>
<dbReference type="InterPro" id="IPR017911">
    <property type="entry name" value="MacB-like_ATP-bd"/>
</dbReference>
<dbReference type="SMART" id="SM00382">
    <property type="entry name" value="AAA"/>
    <property type="match status" value="1"/>
</dbReference>
<dbReference type="InterPro" id="IPR003439">
    <property type="entry name" value="ABC_transporter-like_ATP-bd"/>
</dbReference>
<evidence type="ECO:0000256" key="3">
    <source>
        <dbReference type="ARBA" id="ARBA00022741"/>
    </source>
</evidence>
<dbReference type="Pfam" id="PF00005">
    <property type="entry name" value="ABC_tran"/>
    <property type="match status" value="1"/>
</dbReference>
<evidence type="ECO:0000256" key="2">
    <source>
        <dbReference type="ARBA" id="ARBA00022448"/>
    </source>
</evidence>
<proteinExistence type="inferred from homology"/>
<dbReference type="FunFam" id="3.40.50.300:FF:000032">
    <property type="entry name" value="Export ABC transporter ATP-binding protein"/>
    <property type="match status" value="1"/>
</dbReference>
<feature type="domain" description="ABC transporter" evidence="5">
    <location>
        <begin position="3"/>
        <end position="225"/>
    </location>
</feature>
<dbReference type="GO" id="GO:0005524">
    <property type="term" value="F:ATP binding"/>
    <property type="evidence" value="ECO:0007669"/>
    <property type="project" value="UniProtKB-KW"/>
</dbReference>
<protein>
    <submittedName>
        <fullName evidence="6">Macrolide ABC transporter ATP-binding protein</fullName>
    </submittedName>
</protein>
<reference evidence="6 7" key="1">
    <citation type="journal article" date="2016" name="Nat. Commun.">
        <title>Thousands of microbial genomes shed light on interconnected biogeochemical processes in an aquifer system.</title>
        <authorList>
            <person name="Anantharaman K."/>
            <person name="Brown C.T."/>
            <person name="Hug L.A."/>
            <person name="Sharon I."/>
            <person name="Castelle C.J."/>
            <person name="Probst A.J."/>
            <person name="Thomas B.C."/>
            <person name="Singh A."/>
            <person name="Wilkins M.J."/>
            <person name="Karaoz U."/>
            <person name="Brodie E.L."/>
            <person name="Williams K.H."/>
            <person name="Hubbard S.S."/>
            <person name="Banfield J.F."/>
        </authorList>
    </citation>
    <scope>NUCLEOTIDE SEQUENCE [LARGE SCALE GENOMIC DNA]</scope>
</reference>
<evidence type="ECO:0000313" key="6">
    <source>
        <dbReference type="EMBL" id="OHA46702.1"/>
    </source>
</evidence>
<gene>
    <name evidence="6" type="ORF">A2828_02270</name>
</gene>
<accession>A0A1G2PGJ2</accession>
<dbReference type="SUPFAM" id="SSF52540">
    <property type="entry name" value="P-loop containing nucleoside triphosphate hydrolases"/>
    <property type="match status" value="1"/>
</dbReference>
<dbReference type="Proteomes" id="UP000178869">
    <property type="component" value="Unassembled WGS sequence"/>
</dbReference>
<keyword evidence="4 6" id="KW-0067">ATP-binding</keyword>
<dbReference type="Gene3D" id="3.40.50.300">
    <property type="entry name" value="P-loop containing nucleotide triphosphate hydrolases"/>
    <property type="match status" value="1"/>
</dbReference>
<comment type="caution">
    <text evidence="6">The sequence shown here is derived from an EMBL/GenBank/DDBJ whole genome shotgun (WGS) entry which is preliminary data.</text>
</comment>
<dbReference type="AlphaFoldDB" id="A0A1G2PGJ2"/>